<sequence length="139" mass="15576">MRYESTVVIDAPPSRVWEVFSDIARWPEWTPTVDALDLLDPGPLRVGSRARIRQPRLPEAVWRVTELADGRRFTWVSGGFGLRTAGIHEIEATPGGTRALLVIEQRGPLAPLVNLLAGRLTRRYLELEGQGLKARSERP</sequence>
<keyword evidence="2" id="KW-1185">Reference proteome</keyword>
<dbReference type="InterPro" id="IPR023393">
    <property type="entry name" value="START-like_dom_sf"/>
</dbReference>
<proteinExistence type="predicted"/>
<reference evidence="1 2" key="1">
    <citation type="submission" date="2019-04" db="EMBL/GenBank/DDBJ databases">
        <title>Herbidospora sp. NEAU-GS14.nov., a novel actinomycete isolated from soil.</title>
        <authorList>
            <person name="Han L."/>
        </authorList>
    </citation>
    <scope>NUCLEOTIDE SEQUENCE [LARGE SCALE GENOMIC DNA]</scope>
    <source>
        <strain evidence="1 2">NEAU-GS14</strain>
    </source>
</reference>
<organism evidence="1 2">
    <name type="scientific">Herbidospora galbida</name>
    <dbReference type="NCBI Taxonomy" id="2575442"/>
    <lineage>
        <taxon>Bacteria</taxon>
        <taxon>Bacillati</taxon>
        <taxon>Actinomycetota</taxon>
        <taxon>Actinomycetes</taxon>
        <taxon>Streptosporangiales</taxon>
        <taxon>Streptosporangiaceae</taxon>
        <taxon>Herbidospora</taxon>
    </lineage>
</organism>
<gene>
    <name evidence="1" type="ORF">FDA94_07390</name>
</gene>
<comment type="caution">
    <text evidence="1">The sequence shown here is derived from an EMBL/GenBank/DDBJ whole genome shotgun (WGS) entry which is preliminary data.</text>
</comment>
<dbReference type="RefSeq" id="WP_137246275.1">
    <property type="nucleotide sequence ID" value="NZ_SZQA01000004.1"/>
</dbReference>
<dbReference type="EMBL" id="SZQA01000004">
    <property type="protein sequence ID" value="TKK90229.1"/>
    <property type="molecule type" value="Genomic_DNA"/>
</dbReference>
<dbReference type="Gene3D" id="3.30.530.20">
    <property type="match status" value="1"/>
</dbReference>
<protein>
    <submittedName>
        <fullName evidence="1">Polyketide cyclase</fullName>
    </submittedName>
</protein>
<name>A0A4U3MN03_9ACTN</name>
<dbReference type="AlphaFoldDB" id="A0A4U3MN03"/>
<accession>A0A4U3MN03</accession>
<dbReference type="InterPro" id="IPR019587">
    <property type="entry name" value="Polyketide_cyclase/dehydratase"/>
</dbReference>
<dbReference type="Proteomes" id="UP000308705">
    <property type="component" value="Unassembled WGS sequence"/>
</dbReference>
<dbReference type="Pfam" id="PF10604">
    <property type="entry name" value="Polyketide_cyc2"/>
    <property type="match status" value="1"/>
</dbReference>
<evidence type="ECO:0000313" key="1">
    <source>
        <dbReference type="EMBL" id="TKK90229.1"/>
    </source>
</evidence>
<evidence type="ECO:0000313" key="2">
    <source>
        <dbReference type="Proteomes" id="UP000308705"/>
    </source>
</evidence>
<dbReference type="OrthoDB" id="191189at2"/>
<dbReference type="SUPFAM" id="SSF55961">
    <property type="entry name" value="Bet v1-like"/>
    <property type="match status" value="1"/>
</dbReference>
<dbReference type="CDD" id="cd08862">
    <property type="entry name" value="SRPBCC_Smu440-like"/>
    <property type="match status" value="1"/>
</dbReference>